<evidence type="ECO:0000256" key="5">
    <source>
        <dbReference type="ARBA" id="ARBA00022967"/>
    </source>
</evidence>
<dbReference type="CDD" id="cd03293">
    <property type="entry name" value="ABC_NrtD_SsuB_transporters"/>
    <property type="match status" value="1"/>
</dbReference>
<feature type="domain" description="ABC transporter" evidence="8">
    <location>
        <begin position="65"/>
        <end position="292"/>
    </location>
</feature>
<evidence type="ECO:0000313" key="10">
    <source>
        <dbReference type="Proteomes" id="UP000698059"/>
    </source>
</evidence>
<dbReference type="Proteomes" id="UP000698059">
    <property type="component" value="Unassembled WGS sequence"/>
</dbReference>
<dbReference type="SUPFAM" id="SSF52540">
    <property type="entry name" value="P-loop containing nucleoside triphosphate hydrolases"/>
    <property type="match status" value="1"/>
</dbReference>
<protein>
    <submittedName>
        <fullName evidence="9">NitT/TauT family transport system ATP-binding protein</fullName>
    </submittedName>
</protein>
<sequence>MVSPAQHAPAPAAAPTDVRPAAPLRGGHVRIEAVSHHFDLAGRRERGWASRALGAVTGRGAGRRRAGRDAGEPARTTLPVLDDVSLDVAPSDFVALVGPSGCGKSTLLRLLAGLADPAAGSVSVDGTPIVGPHPSRALVFQDPNLFPWRTVRQNAELGPQARHRSRLDADRVDWALDLVGLTDFADALPATLSGGMAQRAALARGLVNRPRVFLLDEPLGKLDALTRLTMQDELLRLWQTERFTALLVTHDVDEALRLANRVVVFSDRPARVLADLTVPFDRPRDHAAPEYLALRRQILHLLGQDGAAGTLPGGTS</sequence>
<evidence type="ECO:0000256" key="6">
    <source>
        <dbReference type="ARBA" id="ARBA00023136"/>
    </source>
</evidence>
<keyword evidence="3" id="KW-0547">Nucleotide-binding</keyword>
<dbReference type="InterPro" id="IPR050166">
    <property type="entry name" value="ABC_transporter_ATP-bind"/>
</dbReference>
<dbReference type="InterPro" id="IPR027417">
    <property type="entry name" value="P-loop_NTPase"/>
</dbReference>
<evidence type="ECO:0000259" key="8">
    <source>
        <dbReference type="PROSITE" id="PS50893"/>
    </source>
</evidence>
<dbReference type="Gene3D" id="3.40.50.300">
    <property type="entry name" value="P-loop containing nucleotide triphosphate hydrolases"/>
    <property type="match status" value="1"/>
</dbReference>
<dbReference type="GO" id="GO:0005524">
    <property type="term" value="F:ATP binding"/>
    <property type="evidence" value="ECO:0007669"/>
    <property type="project" value="UniProtKB-KW"/>
</dbReference>
<evidence type="ECO:0000313" key="9">
    <source>
        <dbReference type="EMBL" id="MBM7480552.1"/>
    </source>
</evidence>
<name>A0ABS2LJH4_9CELL</name>
<keyword evidence="1" id="KW-0813">Transport</keyword>
<evidence type="ECO:0000256" key="3">
    <source>
        <dbReference type="ARBA" id="ARBA00022741"/>
    </source>
</evidence>
<dbReference type="PANTHER" id="PTHR42788:SF17">
    <property type="entry name" value="ALIPHATIC SULFONATES IMPORT ATP-BINDING PROTEIN SSUB"/>
    <property type="match status" value="1"/>
</dbReference>
<keyword evidence="10" id="KW-1185">Reference proteome</keyword>
<dbReference type="SMART" id="SM00382">
    <property type="entry name" value="AAA"/>
    <property type="match status" value="1"/>
</dbReference>
<organism evidence="9 10">
    <name type="scientific">Oerskovia jenensis</name>
    <dbReference type="NCBI Taxonomy" id="162169"/>
    <lineage>
        <taxon>Bacteria</taxon>
        <taxon>Bacillati</taxon>
        <taxon>Actinomycetota</taxon>
        <taxon>Actinomycetes</taxon>
        <taxon>Micrococcales</taxon>
        <taxon>Cellulomonadaceae</taxon>
        <taxon>Oerskovia</taxon>
    </lineage>
</organism>
<feature type="region of interest" description="Disordered" evidence="7">
    <location>
        <begin position="1"/>
        <end position="21"/>
    </location>
</feature>
<accession>A0ABS2LJH4</accession>
<evidence type="ECO:0000256" key="1">
    <source>
        <dbReference type="ARBA" id="ARBA00022448"/>
    </source>
</evidence>
<dbReference type="PROSITE" id="PS50893">
    <property type="entry name" value="ABC_TRANSPORTER_2"/>
    <property type="match status" value="1"/>
</dbReference>
<dbReference type="EMBL" id="JAFBBO010000001">
    <property type="protein sequence ID" value="MBM7480552.1"/>
    <property type="molecule type" value="Genomic_DNA"/>
</dbReference>
<reference evidence="9 10" key="1">
    <citation type="submission" date="2021-01" db="EMBL/GenBank/DDBJ databases">
        <title>Sequencing the genomes of 1000 actinobacteria strains.</title>
        <authorList>
            <person name="Klenk H.-P."/>
        </authorList>
    </citation>
    <scope>NUCLEOTIDE SEQUENCE [LARGE SCALE GENOMIC DNA]</scope>
    <source>
        <strain evidence="9 10">DSM 46000</strain>
    </source>
</reference>
<keyword evidence="5" id="KW-1278">Translocase</keyword>
<proteinExistence type="predicted"/>
<keyword evidence="6" id="KW-0472">Membrane</keyword>
<keyword evidence="4 9" id="KW-0067">ATP-binding</keyword>
<dbReference type="Pfam" id="PF00005">
    <property type="entry name" value="ABC_tran"/>
    <property type="match status" value="1"/>
</dbReference>
<keyword evidence="2" id="KW-1003">Cell membrane</keyword>
<gene>
    <name evidence="9" type="ORF">JOD49_003472</name>
</gene>
<comment type="caution">
    <text evidence="9">The sequence shown here is derived from an EMBL/GenBank/DDBJ whole genome shotgun (WGS) entry which is preliminary data.</text>
</comment>
<dbReference type="RefSeq" id="WP_205308309.1">
    <property type="nucleotide sequence ID" value="NZ_BAAAVF010000001.1"/>
</dbReference>
<evidence type="ECO:0000256" key="4">
    <source>
        <dbReference type="ARBA" id="ARBA00022840"/>
    </source>
</evidence>
<dbReference type="PROSITE" id="PS00211">
    <property type="entry name" value="ABC_TRANSPORTER_1"/>
    <property type="match status" value="1"/>
</dbReference>
<dbReference type="InterPro" id="IPR017871">
    <property type="entry name" value="ABC_transporter-like_CS"/>
</dbReference>
<dbReference type="PANTHER" id="PTHR42788">
    <property type="entry name" value="TAURINE IMPORT ATP-BINDING PROTEIN-RELATED"/>
    <property type="match status" value="1"/>
</dbReference>
<evidence type="ECO:0000256" key="7">
    <source>
        <dbReference type="SAM" id="MobiDB-lite"/>
    </source>
</evidence>
<dbReference type="InterPro" id="IPR003593">
    <property type="entry name" value="AAA+_ATPase"/>
</dbReference>
<dbReference type="InterPro" id="IPR003439">
    <property type="entry name" value="ABC_transporter-like_ATP-bd"/>
</dbReference>
<evidence type="ECO:0000256" key="2">
    <source>
        <dbReference type="ARBA" id="ARBA00022475"/>
    </source>
</evidence>